<evidence type="ECO:0000256" key="6">
    <source>
        <dbReference type="ARBA" id="ARBA00023012"/>
    </source>
</evidence>
<feature type="transmembrane region" description="Helical" evidence="7">
    <location>
        <begin position="188"/>
        <end position="206"/>
    </location>
</feature>
<dbReference type="CDD" id="cd16922">
    <property type="entry name" value="HATPase_EvgS-ArcB-TorS-like"/>
    <property type="match status" value="1"/>
</dbReference>
<dbReference type="InterPro" id="IPR035965">
    <property type="entry name" value="PAS-like_dom_sf"/>
</dbReference>
<dbReference type="EC" id="2.7.13.3" evidence="2"/>
<dbReference type="InterPro" id="IPR000014">
    <property type="entry name" value="PAS"/>
</dbReference>
<dbReference type="InterPro" id="IPR050736">
    <property type="entry name" value="Sensor_HK_Regulatory"/>
</dbReference>
<dbReference type="SUPFAM" id="SSF55874">
    <property type="entry name" value="ATPase domain of HSP90 chaperone/DNA topoisomerase II/histidine kinase"/>
    <property type="match status" value="1"/>
</dbReference>
<feature type="transmembrane region" description="Helical" evidence="7">
    <location>
        <begin position="156"/>
        <end position="176"/>
    </location>
</feature>
<name>A0ABS1DP56_9PROT</name>
<dbReference type="PRINTS" id="PR00344">
    <property type="entry name" value="BCTRLSENSOR"/>
</dbReference>
<evidence type="ECO:0000259" key="9">
    <source>
        <dbReference type="PROSITE" id="PS50924"/>
    </source>
</evidence>
<dbReference type="Gene3D" id="3.30.450.20">
    <property type="entry name" value="PAS domain"/>
    <property type="match status" value="1"/>
</dbReference>
<keyword evidence="6" id="KW-0902">Two-component regulatory system</keyword>
<keyword evidence="7" id="KW-0472">Membrane</keyword>
<dbReference type="InterPro" id="IPR036890">
    <property type="entry name" value="HATPase_C_sf"/>
</dbReference>
<evidence type="ECO:0000259" key="8">
    <source>
        <dbReference type="PROSITE" id="PS50109"/>
    </source>
</evidence>
<dbReference type="InterPro" id="IPR003661">
    <property type="entry name" value="HisK_dim/P_dom"/>
</dbReference>
<feature type="transmembrane region" description="Helical" evidence="7">
    <location>
        <begin position="125"/>
        <end position="144"/>
    </location>
</feature>
<keyword evidence="7" id="KW-1133">Transmembrane helix</keyword>
<dbReference type="EMBL" id="NRRL01000166">
    <property type="protein sequence ID" value="MBK1671283.1"/>
    <property type="molecule type" value="Genomic_DNA"/>
</dbReference>
<proteinExistence type="predicted"/>
<feature type="domain" description="Histidine kinase" evidence="8">
    <location>
        <begin position="437"/>
        <end position="657"/>
    </location>
</feature>
<feature type="transmembrane region" description="Helical" evidence="7">
    <location>
        <begin position="218"/>
        <end position="242"/>
    </location>
</feature>
<evidence type="ECO:0000256" key="1">
    <source>
        <dbReference type="ARBA" id="ARBA00000085"/>
    </source>
</evidence>
<dbReference type="SMART" id="SM00388">
    <property type="entry name" value="HisKA"/>
    <property type="match status" value="1"/>
</dbReference>
<dbReference type="Pfam" id="PF02518">
    <property type="entry name" value="HATPase_c"/>
    <property type="match status" value="1"/>
</dbReference>
<dbReference type="Proteomes" id="UP001296873">
    <property type="component" value="Unassembled WGS sequence"/>
</dbReference>
<protein>
    <recommendedName>
        <fullName evidence="2">histidine kinase</fullName>
        <ecNumber evidence="2">2.7.13.3</ecNumber>
    </recommendedName>
</protein>
<dbReference type="InterPro" id="IPR004358">
    <property type="entry name" value="Sig_transdc_His_kin-like_C"/>
</dbReference>
<dbReference type="Pfam" id="PF00512">
    <property type="entry name" value="HisKA"/>
    <property type="match status" value="1"/>
</dbReference>
<keyword evidence="11" id="KW-1185">Reference proteome</keyword>
<dbReference type="SMART" id="SM00387">
    <property type="entry name" value="HATPase_c"/>
    <property type="match status" value="1"/>
</dbReference>
<dbReference type="CDD" id="cd00130">
    <property type="entry name" value="PAS"/>
    <property type="match status" value="1"/>
</dbReference>
<evidence type="ECO:0000256" key="2">
    <source>
        <dbReference type="ARBA" id="ARBA00012438"/>
    </source>
</evidence>
<evidence type="ECO:0000256" key="5">
    <source>
        <dbReference type="ARBA" id="ARBA00022777"/>
    </source>
</evidence>
<evidence type="ECO:0000313" key="10">
    <source>
        <dbReference type="EMBL" id="MBK1671283.1"/>
    </source>
</evidence>
<dbReference type="Pfam" id="PF03707">
    <property type="entry name" value="MHYT"/>
    <property type="match status" value="3"/>
</dbReference>
<dbReference type="SUPFAM" id="SSF55785">
    <property type="entry name" value="PYP-like sensor domain (PAS domain)"/>
    <property type="match status" value="1"/>
</dbReference>
<evidence type="ECO:0000256" key="7">
    <source>
        <dbReference type="PROSITE-ProRule" id="PRU00244"/>
    </source>
</evidence>
<feature type="transmembrane region" description="Helical" evidence="7">
    <location>
        <begin position="257"/>
        <end position="280"/>
    </location>
</feature>
<feature type="transmembrane region" description="Helical" evidence="7">
    <location>
        <begin position="88"/>
        <end position="113"/>
    </location>
</feature>
<evidence type="ECO:0000256" key="4">
    <source>
        <dbReference type="ARBA" id="ARBA00022679"/>
    </source>
</evidence>
<dbReference type="InterPro" id="IPR005467">
    <property type="entry name" value="His_kinase_dom"/>
</dbReference>
<reference evidence="10 11" key="1">
    <citation type="journal article" date="2020" name="Microorganisms">
        <title>Osmotic Adaptation and Compatible Solute Biosynthesis of Phototrophic Bacteria as Revealed from Genome Analyses.</title>
        <authorList>
            <person name="Imhoff J.F."/>
            <person name="Rahn T."/>
            <person name="Kunzel S."/>
            <person name="Keller A."/>
            <person name="Neulinger S.C."/>
        </authorList>
    </citation>
    <scope>NUCLEOTIDE SEQUENCE [LARGE SCALE GENOMIC DNA]</scope>
    <source>
        <strain evidence="10 11">DSM 9895</strain>
    </source>
</reference>
<dbReference type="PROSITE" id="PS50109">
    <property type="entry name" value="HIS_KIN"/>
    <property type="match status" value="1"/>
</dbReference>
<feature type="transmembrane region" description="Helical" evidence="7">
    <location>
        <begin position="56"/>
        <end position="76"/>
    </location>
</feature>
<dbReference type="PANTHER" id="PTHR43711:SF1">
    <property type="entry name" value="HISTIDINE KINASE 1"/>
    <property type="match status" value="1"/>
</dbReference>
<sequence>MSLTGTRQFGQPASRQPVTAVPVANAELISERALSPCMFAFAPSNIDGLPMGHDHALVSLSVIVAVLASFSALQLAGRASESRGLFKAVWLIGAAISMGGGIWAMHFVAMMSMRLPIPVAYDTGLTLASLAIAIAMTGVGLGFNGWRRPGRLRLPLASSLMGLGVAAMHYTGMAAMRMDAETYYEPTLFAASIMIAIAASLAALQLAARDRNVWRKLLAAPVMGVAISGMHFVGMAGTVFVATPTAEPGGVGMTPHLHLAILVAAGSAAVMAIGLVSAIFDRRFAAVAARDAEMLKHSERRLRALLENASDQIFLLDTDGCIRFAVASGLAHAGDVLVGHPFLDLIDAEFRASTADVLARVRRDGWHAPQDTRMAAATTGVCDCEMVVRDLSDDPAVRGLVVTLHDVTVRKRAADDLRQAKELADQANHAKSQFIATMSHELRTPLNAIIGFSDLMATGAFGPLGNERYSDYAASIRDSGQHLLGVVNNILDFSKIEAAEVTLHEERLDLAELISQSVNLLAPEAAARGIAIEAPTPTPLVLTGDAQKLRQIVVNLLSNAVKFSPDGGTVQIWAGEDASGQVALTVRDAGEGIDEDDLARVMEPFVQVDGSLSRRHGGTGLGLAIANGLAKLHGGHIALISRVGGGTEATLYLPSWRAETMRAA</sequence>
<evidence type="ECO:0000313" key="11">
    <source>
        <dbReference type="Proteomes" id="UP001296873"/>
    </source>
</evidence>
<dbReference type="Gene3D" id="3.30.565.10">
    <property type="entry name" value="Histidine kinase-like ATPase, C-terminal domain"/>
    <property type="match status" value="1"/>
</dbReference>
<dbReference type="PANTHER" id="PTHR43711">
    <property type="entry name" value="TWO-COMPONENT HISTIDINE KINASE"/>
    <property type="match status" value="1"/>
</dbReference>
<keyword evidence="7" id="KW-0812">Transmembrane</keyword>
<dbReference type="InterPro" id="IPR003594">
    <property type="entry name" value="HATPase_dom"/>
</dbReference>
<dbReference type="InterPro" id="IPR005330">
    <property type="entry name" value="MHYT_dom"/>
</dbReference>
<dbReference type="Gene3D" id="1.10.287.130">
    <property type="match status" value="1"/>
</dbReference>
<organism evidence="10 11">
    <name type="scientific">Rhodovibrio sodomensis</name>
    <dbReference type="NCBI Taxonomy" id="1088"/>
    <lineage>
        <taxon>Bacteria</taxon>
        <taxon>Pseudomonadati</taxon>
        <taxon>Pseudomonadota</taxon>
        <taxon>Alphaproteobacteria</taxon>
        <taxon>Rhodospirillales</taxon>
        <taxon>Rhodovibrionaceae</taxon>
        <taxon>Rhodovibrio</taxon>
    </lineage>
</organism>
<feature type="domain" description="MHYT" evidence="9">
    <location>
        <begin position="53"/>
        <end position="241"/>
    </location>
</feature>
<dbReference type="SUPFAM" id="SSF47384">
    <property type="entry name" value="Homodimeric domain of signal transducing histidine kinase"/>
    <property type="match status" value="1"/>
</dbReference>
<evidence type="ECO:0000256" key="3">
    <source>
        <dbReference type="ARBA" id="ARBA00022553"/>
    </source>
</evidence>
<comment type="caution">
    <text evidence="10">The sequence shown here is derived from an EMBL/GenBank/DDBJ whole genome shotgun (WGS) entry which is preliminary data.</text>
</comment>
<dbReference type="SMART" id="SM00091">
    <property type="entry name" value="PAS"/>
    <property type="match status" value="1"/>
</dbReference>
<dbReference type="CDD" id="cd00082">
    <property type="entry name" value="HisKA"/>
    <property type="match status" value="1"/>
</dbReference>
<dbReference type="InterPro" id="IPR036097">
    <property type="entry name" value="HisK_dim/P_sf"/>
</dbReference>
<dbReference type="NCBIfam" id="TIGR00229">
    <property type="entry name" value="sensory_box"/>
    <property type="match status" value="1"/>
</dbReference>
<dbReference type="PROSITE" id="PS50924">
    <property type="entry name" value="MHYT"/>
    <property type="match status" value="1"/>
</dbReference>
<keyword evidence="5" id="KW-0418">Kinase</keyword>
<keyword evidence="4" id="KW-0808">Transferase</keyword>
<accession>A0ABS1DP56</accession>
<comment type="catalytic activity">
    <reaction evidence="1">
        <text>ATP + protein L-histidine = ADP + protein N-phospho-L-histidine.</text>
        <dbReference type="EC" id="2.7.13.3"/>
    </reaction>
</comment>
<gene>
    <name evidence="10" type="ORF">CKO28_25105</name>
</gene>
<keyword evidence="3" id="KW-0597">Phosphoprotein</keyword>